<name>A0A0C3ASQ4_9AGAM</name>
<dbReference type="InParanoid" id="A0A0C3ASQ4"/>
<dbReference type="HOGENOM" id="CLU_1103334_0_0_1"/>
<accession>A0A0C3ASQ4</accession>
<dbReference type="EMBL" id="KN822011">
    <property type="protein sequence ID" value="KIM67972.1"/>
    <property type="molecule type" value="Genomic_DNA"/>
</dbReference>
<dbReference type="OrthoDB" id="10249672at2759"/>
<reference evidence="3" key="2">
    <citation type="submission" date="2015-01" db="EMBL/GenBank/DDBJ databases">
        <title>Evolutionary Origins and Diversification of the Mycorrhizal Mutualists.</title>
        <authorList>
            <consortium name="DOE Joint Genome Institute"/>
            <consortium name="Mycorrhizal Genomics Consortium"/>
            <person name="Kohler A."/>
            <person name="Kuo A."/>
            <person name="Nagy L.G."/>
            <person name="Floudas D."/>
            <person name="Copeland A."/>
            <person name="Barry K.W."/>
            <person name="Cichocki N."/>
            <person name="Veneault-Fourrey C."/>
            <person name="LaButti K."/>
            <person name="Lindquist E.A."/>
            <person name="Lipzen A."/>
            <person name="Lundell T."/>
            <person name="Morin E."/>
            <person name="Murat C."/>
            <person name="Riley R."/>
            <person name="Ohm R."/>
            <person name="Sun H."/>
            <person name="Tunlid A."/>
            <person name="Henrissat B."/>
            <person name="Grigoriev I.V."/>
            <person name="Hibbett D.S."/>
            <person name="Martin F."/>
        </authorList>
    </citation>
    <scope>NUCLEOTIDE SEQUENCE [LARGE SCALE GENOMIC DNA]</scope>
    <source>
        <strain evidence="3">Foug A</strain>
    </source>
</reference>
<evidence type="ECO:0000313" key="3">
    <source>
        <dbReference type="Proteomes" id="UP000053989"/>
    </source>
</evidence>
<evidence type="ECO:0000313" key="2">
    <source>
        <dbReference type="EMBL" id="KIM67972.1"/>
    </source>
</evidence>
<gene>
    <name evidence="2" type="ORF">SCLCIDRAFT_7458</name>
</gene>
<dbReference type="AlphaFoldDB" id="A0A0C3ASQ4"/>
<organism evidence="2 3">
    <name type="scientific">Scleroderma citrinum Foug A</name>
    <dbReference type="NCBI Taxonomy" id="1036808"/>
    <lineage>
        <taxon>Eukaryota</taxon>
        <taxon>Fungi</taxon>
        <taxon>Dikarya</taxon>
        <taxon>Basidiomycota</taxon>
        <taxon>Agaricomycotina</taxon>
        <taxon>Agaricomycetes</taxon>
        <taxon>Agaricomycetidae</taxon>
        <taxon>Boletales</taxon>
        <taxon>Sclerodermatineae</taxon>
        <taxon>Sclerodermataceae</taxon>
        <taxon>Scleroderma</taxon>
    </lineage>
</organism>
<dbReference type="STRING" id="1036808.A0A0C3ASQ4"/>
<protein>
    <submittedName>
        <fullName evidence="2">Uncharacterized protein</fullName>
    </submittedName>
</protein>
<feature type="compositionally biased region" description="Basic residues" evidence="1">
    <location>
        <begin position="1"/>
        <end position="21"/>
    </location>
</feature>
<dbReference type="Proteomes" id="UP000053989">
    <property type="component" value="Unassembled WGS sequence"/>
</dbReference>
<evidence type="ECO:0000256" key="1">
    <source>
        <dbReference type="SAM" id="MobiDB-lite"/>
    </source>
</evidence>
<sequence>MARISARCRPRHRRGRRVHAVHSKDDPRCKDDLVEVTAKGKAGGPSFDPKLPKSVRIYTTSLFPEWKGDSYSVEMDKVDGIKVRATLTENGVIKDKRAMPSIQAFKKRMSEIGANNAFRRTLPSPESDLKGCPHHLPYSYFLIHAIIIASHGSHMIGVIFRSTVVMNFISADCILCAYPTLTFRALSLINAGPLYTTCEYRSWAQPVNKVPAGAAGLVLFEFQLSNFGHERGGTAWFCFSVRTRSGQKHYDI</sequence>
<keyword evidence="3" id="KW-1185">Reference proteome</keyword>
<feature type="region of interest" description="Disordered" evidence="1">
    <location>
        <begin position="1"/>
        <end position="24"/>
    </location>
</feature>
<proteinExistence type="predicted"/>
<reference evidence="2 3" key="1">
    <citation type="submission" date="2014-04" db="EMBL/GenBank/DDBJ databases">
        <authorList>
            <consortium name="DOE Joint Genome Institute"/>
            <person name="Kuo A."/>
            <person name="Kohler A."/>
            <person name="Nagy L.G."/>
            <person name="Floudas D."/>
            <person name="Copeland A."/>
            <person name="Barry K.W."/>
            <person name="Cichocki N."/>
            <person name="Veneault-Fourrey C."/>
            <person name="LaButti K."/>
            <person name="Lindquist E.A."/>
            <person name="Lipzen A."/>
            <person name="Lundell T."/>
            <person name="Morin E."/>
            <person name="Murat C."/>
            <person name="Sun H."/>
            <person name="Tunlid A."/>
            <person name="Henrissat B."/>
            <person name="Grigoriev I.V."/>
            <person name="Hibbett D.S."/>
            <person name="Martin F."/>
            <person name="Nordberg H.P."/>
            <person name="Cantor M.N."/>
            <person name="Hua S.X."/>
        </authorList>
    </citation>
    <scope>NUCLEOTIDE SEQUENCE [LARGE SCALE GENOMIC DNA]</scope>
    <source>
        <strain evidence="2 3">Foug A</strain>
    </source>
</reference>